<dbReference type="AlphaFoldDB" id="V2X4B8"/>
<keyword evidence="2" id="KW-1185">Reference proteome</keyword>
<reference evidence="1 2" key="1">
    <citation type="journal article" date="2014" name="BMC Genomics">
        <title>Genome and secretome analysis of the hemibiotrophic fungal pathogen, Moniliophthora roreri, which causes frosty pod rot disease of cacao: mechanisms of the biotrophic and necrotrophic phases.</title>
        <authorList>
            <person name="Meinhardt L.W."/>
            <person name="Costa G.G.L."/>
            <person name="Thomazella D.P.T."/>
            <person name="Teixeira P.J.P.L."/>
            <person name="Carazzolle M.F."/>
            <person name="Schuster S.C."/>
            <person name="Carlson J.E."/>
            <person name="Guiltinan M.J."/>
            <person name="Mieczkowski P."/>
            <person name="Farmer A."/>
            <person name="Ramaraj T."/>
            <person name="Crozier J."/>
            <person name="Davis R.E."/>
            <person name="Shao J."/>
            <person name="Melnick R.L."/>
            <person name="Pereira G.A.G."/>
            <person name="Bailey B.A."/>
        </authorList>
    </citation>
    <scope>NUCLEOTIDE SEQUENCE [LARGE SCALE GENOMIC DNA]</scope>
    <source>
        <strain evidence="1 2">MCA 2997</strain>
    </source>
</reference>
<sequence length="180" mass="19372">MPVQDLLTPTFTSITVLMFASVSINKGPFFQQSTQLSLKCALACRTEAILLTGFPLDPVGQGGSGDGVPVSELLLCVIAAVVNSICRISPFTALVRIIPQSIQVALSRLLLRRCLSPSAFYKSESSAHTLGHHVSWPVHRPSLSLFQIFRSSCASKSDRGYSEFIPLSCLSFSTGPNKAN</sequence>
<dbReference type="HOGENOM" id="CLU_1496612_0_0_1"/>
<accession>V2X4B8</accession>
<dbReference type="EMBL" id="AWSO01000809">
    <property type="protein sequence ID" value="ESK87305.1"/>
    <property type="molecule type" value="Genomic_DNA"/>
</dbReference>
<dbReference type="KEGG" id="mrr:Moror_5745"/>
<name>V2X4B8_MONRO</name>
<organism evidence="1 2">
    <name type="scientific">Moniliophthora roreri (strain MCA 2997)</name>
    <name type="common">Cocoa frosty pod rot fungus</name>
    <name type="synonym">Crinipellis roreri</name>
    <dbReference type="NCBI Taxonomy" id="1381753"/>
    <lineage>
        <taxon>Eukaryota</taxon>
        <taxon>Fungi</taxon>
        <taxon>Dikarya</taxon>
        <taxon>Basidiomycota</taxon>
        <taxon>Agaricomycotina</taxon>
        <taxon>Agaricomycetes</taxon>
        <taxon>Agaricomycetidae</taxon>
        <taxon>Agaricales</taxon>
        <taxon>Marasmiineae</taxon>
        <taxon>Marasmiaceae</taxon>
        <taxon>Moniliophthora</taxon>
    </lineage>
</organism>
<evidence type="ECO:0000313" key="2">
    <source>
        <dbReference type="Proteomes" id="UP000017559"/>
    </source>
</evidence>
<proteinExistence type="predicted"/>
<protein>
    <submittedName>
        <fullName evidence="1">Uncharacterized protein</fullName>
    </submittedName>
</protein>
<comment type="caution">
    <text evidence="1">The sequence shown here is derived from an EMBL/GenBank/DDBJ whole genome shotgun (WGS) entry which is preliminary data.</text>
</comment>
<dbReference type="Proteomes" id="UP000017559">
    <property type="component" value="Unassembled WGS sequence"/>
</dbReference>
<evidence type="ECO:0000313" key="1">
    <source>
        <dbReference type="EMBL" id="ESK87305.1"/>
    </source>
</evidence>
<gene>
    <name evidence="1" type="ORF">Moror_5745</name>
</gene>